<sequence length="29" mass="3455">MRFCTDVKTSNGFLYSGYEDLLDMPLYFK</sequence>
<dbReference type="Proteomes" id="UP000593576">
    <property type="component" value="Unassembled WGS sequence"/>
</dbReference>
<proteinExistence type="predicted"/>
<evidence type="ECO:0000313" key="1">
    <source>
        <dbReference type="EMBL" id="MBA0856834.1"/>
    </source>
</evidence>
<comment type="caution">
    <text evidence="1">The sequence shown here is derived from an EMBL/GenBank/DDBJ whole genome shotgun (WGS) entry which is preliminary data.</text>
</comment>
<gene>
    <name evidence="1" type="ORF">Goshw_003761</name>
</gene>
<accession>A0A7J9LDQ2</accession>
<dbReference type="OrthoDB" id="3358371at2759"/>
<organism evidence="1 2">
    <name type="scientific">Gossypium schwendimanii</name>
    <name type="common">Cotton</name>
    <dbReference type="NCBI Taxonomy" id="34291"/>
    <lineage>
        <taxon>Eukaryota</taxon>
        <taxon>Viridiplantae</taxon>
        <taxon>Streptophyta</taxon>
        <taxon>Embryophyta</taxon>
        <taxon>Tracheophyta</taxon>
        <taxon>Spermatophyta</taxon>
        <taxon>Magnoliopsida</taxon>
        <taxon>eudicotyledons</taxon>
        <taxon>Gunneridae</taxon>
        <taxon>Pentapetalae</taxon>
        <taxon>rosids</taxon>
        <taxon>malvids</taxon>
        <taxon>Malvales</taxon>
        <taxon>Malvaceae</taxon>
        <taxon>Malvoideae</taxon>
        <taxon>Gossypium</taxon>
    </lineage>
</organism>
<dbReference type="AlphaFoldDB" id="A0A7J9LDQ2"/>
<reference evidence="1 2" key="1">
    <citation type="journal article" date="2019" name="Genome Biol. Evol.">
        <title>Insights into the evolution of the New World diploid cottons (Gossypium, subgenus Houzingenia) based on genome sequencing.</title>
        <authorList>
            <person name="Grover C.E."/>
            <person name="Arick M.A. 2nd"/>
            <person name="Thrash A."/>
            <person name="Conover J.L."/>
            <person name="Sanders W.S."/>
            <person name="Peterson D.G."/>
            <person name="Frelichowski J.E."/>
            <person name="Scheffler J.A."/>
            <person name="Scheffler B.E."/>
            <person name="Wendel J.F."/>
        </authorList>
    </citation>
    <scope>NUCLEOTIDE SEQUENCE [LARGE SCALE GENOMIC DNA]</scope>
    <source>
        <strain evidence="1">1</strain>
        <tissue evidence="1">Leaf</tissue>
    </source>
</reference>
<protein>
    <submittedName>
        <fullName evidence="1">Uncharacterized protein</fullName>
    </submittedName>
</protein>
<dbReference type="EMBL" id="JABFAF010000006">
    <property type="protein sequence ID" value="MBA0856834.1"/>
    <property type="molecule type" value="Genomic_DNA"/>
</dbReference>
<evidence type="ECO:0000313" key="2">
    <source>
        <dbReference type="Proteomes" id="UP000593576"/>
    </source>
</evidence>
<keyword evidence="2" id="KW-1185">Reference proteome</keyword>
<name>A0A7J9LDQ2_GOSSC</name>